<keyword evidence="2" id="KW-0812">Transmembrane</keyword>
<dbReference type="PROSITE" id="PS00452">
    <property type="entry name" value="GUANYLATE_CYCLASE_1"/>
    <property type="match status" value="1"/>
</dbReference>
<dbReference type="GO" id="GO:0035556">
    <property type="term" value="P:intracellular signal transduction"/>
    <property type="evidence" value="ECO:0007669"/>
    <property type="project" value="InterPro"/>
</dbReference>
<dbReference type="OrthoDB" id="1890790at2759"/>
<gene>
    <name evidence="10" type="ORF">OSB1V03_LOCUS16923</name>
</gene>
<dbReference type="GO" id="GO:0004383">
    <property type="term" value="F:guanylate cyclase activity"/>
    <property type="evidence" value="ECO:0007669"/>
    <property type="project" value="TreeGrafter"/>
</dbReference>
<reference evidence="10" key="1">
    <citation type="submission" date="2020-11" db="EMBL/GenBank/DDBJ databases">
        <authorList>
            <person name="Tran Van P."/>
        </authorList>
    </citation>
    <scope>NUCLEOTIDE SEQUENCE</scope>
</reference>
<evidence type="ECO:0000256" key="4">
    <source>
        <dbReference type="ARBA" id="ARBA00022989"/>
    </source>
</evidence>
<evidence type="ECO:0000259" key="9">
    <source>
        <dbReference type="PROSITE" id="PS50125"/>
    </source>
</evidence>
<dbReference type="PANTHER" id="PTHR11920">
    <property type="entry name" value="GUANYLYL CYCLASE"/>
    <property type="match status" value="1"/>
</dbReference>
<evidence type="ECO:0000256" key="6">
    <source>
        <dbReference type="ARBA" id="ARBA00023180"/>
    </source>
</evidence>
<dbReference type="EMBL" id="CAJPIZ010019549">
    <property type="protein sequence ID" value="CAG2116968.1"/>
    <property type="molecule type" value="Genomic_DNA"/>
</dbReference>
<evidence type="ECO:0000256" key="8">
    <source>
        <dbReference type="RuleBase" id="RU000405"/>
    </source>
</evidence>
<organism evidence="10">
    <name type="scientific">Medioppia subpectinata</name>
    <dbReference type="NCBI Taxonomy" id="1979941"/>
    <lineage>
        <taxon>Eukaryota</taxon>
        <taxon>Metazoa</taxon>
        <taxon>Ecdysozoa</taxon>
        <taxon>Arthropoda</taxon>
        <taxon>Chelicerata</taxon>
        <taxon>Arachnida</taxon>
        <taxon>Acari</taxon>
        <taxon>Acariformes</taxon>
        <taxon>Sarcoptiformes</taxon>
        <taxon>Oribatida</taxon>
        <taxon>Brachypylina</taxon>
        <taxon>Oppioidea</taxon>
        <taxon>Oppiidae</taxon>
        <taxon>Medioppia</taxon>
    </lineage>
</organism>
<sequence>RQYTGPVVGGVVGNTNPRYCLFGDTVNIASRLETTSQSYRIHISKATEERLKRSGQYIMEYRGEITLKGRGKQPTYYLIGKHGFDKILPAPMDKDNGVRECVCVSPHKSVFASSSSPRLPLSELSVRSSLVAISTPASLSSSISGLSFCAIPLPVMRTIDAKSPLSLANSVCGSSNSMTRPASNTSTRSESIMVCSLWAMVSTVQSANLSLMVCWINASVLLLAKKTILGQTKKHECKHTYVGSTLAVASSSTRILFPGEAYELSLADTEIAAAFRYVCVQTSGQVYDGVLQADLFEHFPQAFVCVAVEGVDVSPDGTGEQHRVLRYN</sequence>
<dbReference type="GO" id="GO:0005886">
    <property type="term" value="C:plasma membrane"/>
    <property type="evidence" value="ECO:0007669"/>
    <property type="project" value="TreeGrafter"/>
</dbReference>
<accession>A0A7R9Q9B5</accession>
<evidence type="ECO:0000256" key="1">
    <source>
        <dbReference type="ARBA" id="ARBA00004370"/>
    </source>
</evidence>
<keyword evidence="3" id="KW-0547">Nucleotide-binding</keyword>
<proteinExistence type="inferred from homology"/>
<keyword evidence="5" id="KW-0472">Membrane</keyword>
<keyword evidence="6" id="KW-0325">Glycoprotein</keyword>
<dbReference type="GO" id="GO:0007168">
    <property type="term" value="P:receptor guanylyl cyclase signaling pathway"/>
    <property type="evidence" value="ECO:0007669"/>
    <property type="project" value="TreeGrafter"/>
</dbReference>
<evidence type="ECO:0000256" key="7">
    <source>
        <dbReference type="ARBA" id="ARBA00023239"/>
    </source>
</evidence>
<evidence type="ECO:0000256" key="2">
    <source>
        <dbReference type="ARBA" id="ARBA00022692"/>
    </source>
</evidence>
<dbReference type="EMBL" id="OC874124">
    <property type="protein sequence ID" value="CAD7637291.1"/>
    <property type="molecule type" value="Genomic_DNA"/>
</dbReference>
<feature type="domain" description="Guanylate cyclase" evidence="9">
    <location>
        <begin position="1"/>
        <end position="33"/>
    </location>
</feature>
<dbReference type="InterPro" id="IPR001054">
    <property type="entry name" value="A/G_cyclase"/>
</dbReference>
<evidence type="ECO:0000313" key="10">
    <source>
        <dbReference type="EMBL" id="CAD7637291.1"/>
    </source>
</evidence>
<keyword evidence="4" id="KW-1133">Transmembrane helix</keyword>
<dbReference type="PROSITE" id="PS50125">
    <property type="entry name" value="GUANYLATE_CYCLASE_2"/>
    <property type="match status" value="1"/>
</dbReference>
<dbReference type="GO" id="GO:0000166">
    <property type="term" value="F:nucleotide binding"/>
    <property type="evidence" value="ECO:0007669"/>
    <property type="project" value="UniProtKB-KW"/>
</dbReference>
<dbReference type="PANTHER" id="PTHR11920:SF462">
    <property type="entry name" value="GUANYLATE CYCLASE"/>
    <property type="match status" value="1"/>
</dbReference>
<name>A0A7R9Q9B5_9ACAR</name>
<dbReference type="CDD" id="cd07302">
    <property type="entry name" value="CHD"/>
    <property type="match status" value="1"/>
</dbReference>
<evidence type="ECO:0000313" key="11">
    <source>
        <dbReference type="Proteomes" id="UP000759131"/>
    </source>
</evidence>
<evidence type="ECO:0000256" key="3">
    <source>
        <dbReference type="ARBA" id="ARBA00022741"/>
    </source>
</evidence>
<evidence type="ECO:0000256" key="5">
    <source>
        <dbReference type="ARBA" id="ARBA00023136"/>
    </source>
</evidence>
<protein>
    <recommendedName>
        <fullName evidence="9">Guanylate cyclase domain-containing protein</fullName>
    </recommendedName>
</protein>
<dbReference type="Pfam" id="PF00211">
    <property type="entry name" value="Guanylate_cyc"/>
    <property type="match status" value="1"/>
</dbReference>
<dbReference type="InterPro" id="IPR050401">
    <property type="entry name" value="Cyclic_nucleotide_synthase"/>
</dbReference>
<dbReference type="Proteomes" id="UP000759131">
    <property type="component" value="Unassembled WGS sequence"/>
</dbReference>
<keyword evidence="11" id="KW-1185">Reference proteome</keyword>
<dbReference type="GO" id="GO:0004016">
    <property type="term" value="F:adenylate cyclase activity"/>
    <property type="evidence" value="ECO:0007669"/>
    <property type="project" value="TreeGrafter"/>
</dbReference>
<dbReference type="AlphaFoldDB" id="A0A7R9Q9B5"/>
<feature type="non-terminal residue" evidence="10">
    <location>
        <position position="1"/>
    </location>
</feature>
<dbReference type="InterPro" id="IPR029787">
    <property type="entry name" value="Nucleotide_cyclase"/>
</dbReference>
<dbReference type="GO" id="GO:0001653">
    <property type="term" value="F:peptide receptor activity"/>
    <property type="evidence" value="ECO:0007669"/>
    <property type="project" value="TreeGrafter"/>
</dbReference>
<feature type="non-terminal residue" evidence="10">
    <location>
        <position position="328"/>
    </location>
</feature>
<dbReference type="Gene3D" id="3.30.70.1230">
    <property type="entry name" value="Nucleotide cyclase"/>
    <property type="match status" value="1"/>
</dbReference>
<comment type="subcellular location">
    <subcellularLocation>
        <location evidence="1">Membrane</location>
    </subcellularLocation>
</comment>
<comment type="similarity">
    <text evidence="8">Belongs to the adenylyl cyclase class-4/guanylyl cyclase family.</text>
</comment>
<dbReference type="InterPro" id="IPR018297">
    <property type="entry name" value="A/G_cyclase_CS"/>
</dbReference>
<dbReference type="SUPFAM" id="SSF55073">
    <property type="entry name" value="Nucleotide cyclase"/>
    <property type="match status" value="1"/>
</dbReference>
<keyword evidence="7 8" id="KW-0456">Lyase</keyword>